<feature type="compositionally biased region" description="Basic and acidic residues" evidence="1">
    <location>
        <begin position="166"/>
        <end position="186"/>
    </location>
</feature>
<comment type="caution">
    <text evidence="2">The sequence shown here is derived from an EMBL/GenBank/DDBJ whole genome shotgun (WGS) entry which is preliminary data.</text>
</comment>
<protein>
    <submittedName>
        <fullName evidence="2">Uncharacterized protein</fullName>
    </submittedName>
</protein>
<dbReference type="InterPro" id="IPR011990">
    <property type="entry name" value="TPR-like_helical_dom_sf"/>
</dbReference>
<keyword evidence="3" id="KW-1185">Reference proteome</keyword>
<accession>A0A8J8NDK8</accession>
<organism evidence="2 3">
    <name type="scientific">Halteria grandinella</name>
    <dbReference type="NCBI Taxonomy" id="5974"/>
    <lineage>
        <taxon>Eukaryota</taxon>
        <taxon>Sar</taxon>
        <taxon>Alveolata</taxon>
        <taxon>Ciliophora</taxon>
        <taxon>Intramacronucleata</taxon>
        <taxon>Spirotrichea</taxon>
        <taxon>Stichotrichia</taxon>
        <taxon>Sporadotrichida</taxon>
        <taxon>Halteriidae</taxon>
        <taxon>Halteria</taxon>
    </lineage>
</organism>
<reference evidence="2" key="1">
    <citation type="submission" date="2019-06" db="EMBL/GenBank/DDBJ databases">
        <authorList>
            <person name="Zheng W."/>
        </authorList>
    </citation>
    <scope>NUCLEOTIDE SEQUENCE</scope>
    <source>
        <strain evidence="2">QDHG01</strain>
    </source>
</reference>
<dbReference type="AlphaFoldDB" id="A0A8J8NDK8"/>
<sequence>MLLSCLNYKFQTIAMEQQSPSSHLEVVRSFEEFKPFFKVNLDLLLSQLISQTEDLTDSDLDYIFLTCALKSVLNSRYHLAKANFEQSFRQLAKAEDVINRLAEERGDEFKVFLAVIVYPEYVKTVQGYCEGKMDFMGKVPAIPEEWFEVEDDVHEVIPQEVIPPPDQRETKEDEGSPVIEDEKQEQADPAEDGAIVEGVGYAIASLESLEDFLTSIRPLEKQGTFREHFAELRVDLHFDASSLYILQDHHQIALEHLEKALVLLDKSEEYSLVSSIHVQRATSFNNLNQLDKAQDALTHSLTQLRLHLSCELSKLDRPLPSDDNLAMPSIFDTPLTSSLKQQIKLILERIEDCRFQLTFDFEKLRQEQAAKTVTFTSDAARELADEGFGQPMKESAKFTEVKAKFKIGQKRTYGEQQKSDQACGGEIVKEDVEKDDIKRKKLQ</sequence>
<feature type="region of interest" description="Disordered" evidence="1">
    <location>
        <begin position="159"/>
        <end position="191"/>
    </location>
</feature>
<proteinExistence type="predicted"/>
<dbReference type="EMBL" id="RRYP01020689">
    <property type="protein sequence ID" value="TNV72853.1"/>
    <property type="molecule type" value="Genomic_DNA"/>
</dbReference>
<dbReference type="SUPFAM" id="SSF48452">
    <property type="entry name" value="TPR-like"/>
    <property type="match status" value="1"/>
</dbReference>
<evidence type="ECO:0000313" key="3">
    <source>
        <dbReference type="Proteomes" id="UP000785679"/>
    </source>
</evidence>
<evidence type="ECO:0000256" key="1">
    <source>
        <dbReference type="SAM" id="MobiDB-lite"/>
    </source>
</evidence>
<gene>
    <name evidence="2" type="ORF">FGO68_gene4154</name>
</gene>
<evidence type="ECO:0000313" key="2">
    <source>
        <dbReference type="EMBL" id="TNV72853.1"/>
    </source>
</evidence>
<dbReference type="Proteomes" id="UP000785679">
    <property type="component" value="Unassembled WGS sequence"/>
</dbReference>
<name>A0A8J8NDK8_HALGN</name>